<dbReference type="SUPFAM" id="SSF52540">
    <property type="entry name" value="P-loop containing nucleoside triphosphate hydrolases"/>
    <property type="match status" value="1"/>
</dbReference>
<comment type="subcellular location">
    <subcellularLocation>
        <location evidence="1">Membrane</location>
    </subcellularLocation>
</comment>
<dbReference type="Gene3D" id="3.40.50.300">
    <property type="entry name" value="P-loop containing nucleotide triphosphate hydrolases"/>
    <property type="match status" value="1"/>
</dbReference>
<evidence type="ECO:0000256" key="4">
    <source>
        <dbReference type="ARBA" id="ARBA00023134"/>
    </source>
</evidence>
<keyword evidence="5" id="KW-0472">Membrane</keyword>
<dbReference type="EnsemblBacteria" id="BAA10066">
    <property type="protein sequence ID" value="BAA10066"/>
    <property type="gene ID" value="BAA10066"/>
</dbReference>
<dbReference type="InterPro" id="IPR045063">
    <property type="entry name" value="Dynamin_N"/>
</dbReference>
<organism evidence="7 8">
    <name type="scientific">Synechocystis sp. (strain ATCC 27184 / PCC 6803 / Kazusa)</name>
    <dbReference type="NCBI Taxonomy" id="1111708"/>
    <lineage>
        <taxon>Bacteria</taxon>
        <taxon>Bacillati</taxon>
        <taxon>Cyanobacteriota</taxon>
        <taxon>Cyanophyceae</taxon>
        <taxon>Synechococcales</taxon>
        <taxon>Merismopediaceae</taxon>
        <taxon>Synechocystis</taxon>
    </lineage>
</organism>
<evidence type="ECO:0000256" key="5">
    <source>
        <dbReference type="ARBA" id="ARBA00023136"/>
    </source>
</evidence>
<evidence type="ECO:0000256" key="1">
    <source>
        <dbReference type="ARBA" id="ARBA00004370"/>
    </source>
</evidence>
<dbReference type="PaxDb" id="1148-1001442"/>
<evidence type="ECO:0000259" key="6">
    <source>
        <dbReference type="Pfam" id="PF00350"/>
    </source>
</evidence>
<dbReference type="STRING" id="1148.gene:10499558"/>
<dbReference type="GO" id="GO:0005525">
    <property type="term" value="F:GTP binding"/>
    <property type="evidence" value="ECO:0007669"/>
    <property type="project" value="UniProtKB-KW"/>
</dbReference>
<dbReference type="PIR" id="S76088">
    <property type="entry name" value="S76088"/>
</dbReference>
<dbReference type="AlphaFoldDB" id="Q55565"/>
<dbReference type="InParanoid" id="Q55565"/>
<keyword evidence="8" id="KW-1185">Reference proteome</keyword>
<dbReference type="Proteomes" id="UP000001425">
    <property type="component" value="Chromosome"/>
</dbReference>
<dbReference type="PANTHER" id="PTHR10465">
    <property type="entry name" value="TRANSMEMBRANE GTPASE FZO1"/>
    <property type="match status" value="1"/>
</dbReference>
<name>Q55565_SYNY3</name>
<dbReference type="PANTHER" id="PTHR10465:SF0">
    <property type="entry name" value="SARCALUMENIN"/>
    <property type="match status" value="1"/>
</dbReference>
<proteinExistence type="predicted"/>
<keyword evidence="4" id="KW-0342">GTP-binding</keyword>
<reference evidence="7 8" key="1">
    <citation type="journal article" date="1995" name="DNA Res.">
        <title>Sequence analysis of the genome of the unicellular cyanobacterium Synechocystis sp. strain PCC6803. I. Sequence features in the 1 Mb region from map positions 64% to 92% of the genome.</title>
        <authorList>
            <person name="Kaneko T."/>
            <person name="Tanaka A."/>
            <person name="Sato S."/>
            <person name="Kotani H."/>
            <person name="Sazuka T."/>
            <person name="Miyajima N."/>
            <person name="Sugiura M."/>
            <person name="Tabata S."/>
        </authorList>
    </citation>
    <scope>NUCLEOTIDE SEQUENCE [LARGE SCALE GENOMIC DNA]</scope>
    <source>
        <strain evidence="8">ATCC 27184 / PCC 6803 / Kazusa</strain>
    </source>
</reference>
<dbReference type="KEGG" id="syn:slr0179"/>
<reference evidence="7 8" key="2">
    <citation type="journal article" date="1996" name="DNA Res.">
        <title>Sequence analysis of the genome of the unicellular cyanobacterium Synechocystis sp. strain PCC6803. II. Sequence determination of the entire genome and assignment of potential protein-coding regions.</title>
        <authorList>
            <person name="Kaneko T."/>
            <person name="Sato S."/>
            <person name="Kotani H."/>
            <person name="Tanaka A."/>
            <person name="Asamizu E."/>
            <person name="Nakamura Y."/>
            <person name="Miyajima N."/>
            <person name="Hirosawa M."/>
            <person name="Sugiura M."/>
            <person name="Sasamoto S."/>
            <person name="Kimura T."/>
            <person name="Hosouchi T."/>
            <person name="Matsuno A."/>
            <person name="Muraki A."/>
            <person name="Nakazaki N."/>
            <person name="Naruo K."/>
            <person name="Okumura S."/>
            <person name="Shimpo S."/>
            <person name="Takeuchi C."/>
            <person name="Wada T."/>
            <person name="Watanabe A."/>
            <person name="Yamada M."/>
            <person name="Yasuda M."/>
            <person name="Tabata S."/>
        </authorList>
    </citation>
    <scope>NUCLEOTIDE SEQUENCE [LARGE SCALE GENOMIC DNA]</scope>
    <source>
        <strain evidence="8">ATCC 27184 / PCC 6803 / Kazusa</strain>
    </source>
</reference>
<gene>
    <name evidence="7" type="ordered locus">slr0179</name>
</gene>
<keyword evidence="2" id="KW-0547">Nucleotide-binding</keyword>
<evidence type="ECO:0000313" key="8">
    <source>
        <dbReference type="Proteomes" id="UP000001425"/>
    </source>
</evidence>
<dbReference type="Pfam" id="PF00350">
    <property type="entry name" value="Dynamin_N"/>
    <property type="match status" value="1"/>
</dbReference>
<dbReference type="InterPro" id="IPR027094">
    <property type="entry name" value="Mitofusin_fam"/>
</dbReference>
<accession>Q55565</accession>
<protein>
    <submittedName>
        <fullName evidence="7">Slr0179 protein</fullName>
    </submittedName>
</protein>
<dbReference type="IntAct" id="Q55565">
    <property type="interactions" value="1"/>
</dbReference>
<evidence type="ECO:0000256" key="2">
    <source>
        <dbReference type="ARBA" id="ARBA00022741"/>
    </source>
</evidence>
<feature type="domain" description="Dynamin N-terminal" evidence="6">
    <location>
        <begin position="62"/>
        <end position="247"/>
    </location>
</feature>
<sequence>MNIEAKLSQARSWLDELGNAISDLVGVASEVFEDEKLKQDLADFRRAYDQAVLDLANPSLRIAMIGTTSSGKSTIVNALIGRRIAPIEAGEMSGGVLRIKHGEGSHLKIEETEGAVWETGEWSGLSDEEIYNRIHQVMQKYHETKKRKIYISPQIEVRLPLLPGYDRALSGLPEELAIEFVDLPGLKSIKDSKNLKVIQSLVGNAFCLVALDYSHVDEEHRQVLLNELKDVVEYLHGSTESMIFILNRIDRRSSDDFPLNKRVNLLKDEIKSTLKLSSKPYIMPLNALLLYNAQCAWGYNFTDNSLNCHEKFKSDFIKNLLIKSSEIIQIKALESEDIKLFSWFTHLSLSFAQKQKC</sequence>
<keyword evidence="3" id="KW-0378">Hydrolase</keyword>
<dbReference type="GO" id="GO:0016020">
    <property type="term" value="C:membrane"/>
    <property type="evidence" value="ECO:0007669"/>
    <property type="project" value="UniProtKB-SubCell"/>
</dbReference>
<dbReference type="EMBL" id="BA000022">
    <property type="protein sequence ID" value="BAA10066.1"/>
    <property type="molecule type" value="Genomic_DNA"/>
</dbReference>
<dbReference type="PhylomeDB" id="Q55565"/>
<dbReference type="InterPro" id="IPR027417">
    <property type="entry name" value="P-loop_NTPase"/>
</dbReference>
<evidence type="ECO:0000313" key="7">
    <source>
        <dbReference type="EMBL" id="BAA10066.1"/>
    </source>
</evidence>
<evidence type="ECO:0000256" key="3">
    <source>
        <dbReference type="ARBA" id="ARBA00022801"/>
    </source>
</evidence>
<dbReference type="eggNOG" id="COG0699">
    <property type="taxonomic scope" value="Bacteria"/>
</dbReference>
<dbReference type="GO" id="GO:0003924">
    <property type="term" value="F:GTPase activity"/>
    <property type="evidence" value="ECO:0007669"/>
    <property type="project" value="InterPro"/>
</dbReference>